<proteinExistence type="predicted"/>
<dbReference type="EMBL" id="AZEC01000003">
    <property type="protein sequence ID" value="KRL13835.1"/>
    <property type="molecule type" value="Genomic_DNA"/>
</dbReference>
<accession>A0A0R1NA59</accession>
<sequence length="216" mass="23110">MRLAEYDRILEDLLDAADDPTQENHYLQKLLTRHRITADILTDHARQTALLAEIGSGSSPTLGFVSLTGTTALAAGVIALIQLHDAGVILPGTVRLLAMTAGRTNQSISRQFGVGLTGLIIGAAVSPSGVAITTADPATDLVQLTATIAEKHLKQTVPVTAGLFPGDVRQPSLATVALGPDNQVSTATYHRFINLYIELFKQYLASMRNEKKAEIW</sequence>
<organism evidence="1 2">
    <name type="scientific">Schleiferilactobacillus perolens DSM 12744</name>
    <dbReference type="NCBI Taxonomy" id="1423792"/>
    <lineage>
        <taxon>Bacteria</taxon>
        <taxon>Bacillati</taxon>
        <taxon>Bacillota</taxon>
        <taxon>Bacilli</taxon>
        <taxon>Lactobacillales</taxon>
        <taxon>Lactobacillaceae</taxon>
        <taxon>Schleiferilactobacillus</taxon>
    </lineage>
</organism>
<reference evidence="1 2" key="1">
    <citation type="journal article" date="2015" name="Genome Announc.">
        <title>Expanding the biotechnology potential of lactobacilli through comparative genomics of 213 strains and associated genera.</title>
        <authorList>
            <person name="Sun Z."/>
            <person name="Harris H.M."/>
            <person name="McCann A."/>
            <person name="Guo C."/>
            <person name="Argimon S."/>
            <person name="Zhang W."/>
            <person name="Yang X."/>
            <person name="Jeffery I.B."/>
            <person name="Cooney J.C."/>
            <person name="Kagawa T.F."/>
            <person name="Liu W."/>
            <person name="Song Y."/>
            <person name="Salvetti E."/>
            <person name="Wrobel A."/>
            <person name="Rasinkangas P."/>
            <person name="Parkhill J."/>
            <person name="Rea M.C."/>
            <person name="O'Sullivan O."/>
            <person name="Ritari J."/>
            <person name="Douillard F.P."/>
            <person name="Paul Ross R."/>
            <person name="Yang R."/>
            <person name="Briner A.E."/>
            <person name="Felis G.E."/>
            <person name="de Vos W.M."/>
            <person name="Barrangou R."/>
            <person name="Klaenhammer T.R."/>
            <person name="Caufield P.W."/>
            <person name="Cui Y."/>
            <person name="Zhang H."/>
            <person name="O'Toole P.W."/>
        </authorList>
    </citation>
    <scope>NUCLEOTIDE SEQUENCE [LARGE SCALE GENOMIC DNA]</scope>
    <source>
        <strain evidence="1 2">DSM 12744</strain>
    </source>
</reference>
<dbReference type="RefSeq" id="WP_057818753.1">
    <property type="nucleotide sequence ID" value="NZ_AZEC01000003.1"/>
</dbReference>
<name>A0A0R1NA59_9LACO</name>
<evidence type="ECO:0000313" key="2">
    <source>
        <dbReference type="Proteomes" id="UP000051330"/>
    </source>
</evidence>
<dbReference type="AlphaFoldDB" id="A0A0R1NA59"/>
<gene>
    <name evidence="1" type="ORF">FD09_GL001866</name>
</gene>
<dbReference type="PATRIC" id="fig|1423792.3.peg.1893"/>
<dbReference type="OrthoDB" id="9792335at2"/>
<evidence type="ECO:0000313" key="1">
    <source>
        <dbReference type="EMBL" id="KRL13835.1"/>
    </source>
</evidence>
<comment type="caution">
    <text evidence="1">The sequence shown here is derived from an EMBL/GenBank/DDBJ whole genome shotgun (WGS) entry which is preliminary data.</text>
</comment>
<dbReference type="Proteomes" id="UP000051330">
    <property type="component" value="Unassembled WGS sequence"/>
</dbReference>
<keyword evidence="2" id="KW-1185">Reference proteome</keyword>
<protein>
    <submittedName>
        <fullName evidence="1">Uncharacterized protein</fullName>
    </submittedName>
</protein>
<dbReference type="STRING" id="1423792.FD09_GL001866"/>